<dbReference type="InParanoid" id="A0A6P4A8W2"/>
<keyword evidence="15" id="KW-1185">Reference proteome</keyword>
<evidence type="ECO:0000313" key="16">
    <source>
        <dbReference type="RefSeq" id="XP_015890216.3"/>
    </source>
</evidence>
<feature type="domain" description="Wings apart-like protein C-terminal" evidence="14">
    <location>
        <begin position="126"/>
        <end position="767"/>
    </location>
</feature>
<dbReference type="GO" id="GO:0005694">
    <property type="term" value="C:chromosome"/>
    <property type="evidence" value="ECO:0007669"/>
    <property type="project" value="UniProtKB-SubCell"/>
</dbReference>
<evidence type="ECO:0000256" key="1">
    <source>
        <dbReference type="ARBA" id="ARBA00004123"/>
    </source>
</evidence>
<evidence type="ECO:0000256" key="3">
    <source>
        <dbReference type="ARBA" id="ARBA00006854"/>
    </source>
</evidence>
<gene>
    <name evidence="16" type="primary">LOC107424848</name>
</gene>
<comment type="subunit">
    <text evidence="12">Interacts with the cohesin complex throughout the cell cycle.</text>
</comment>
<feature type="region of interest" description="Disordered" evidence="13">
    <location>
        <begin position="1"/>
        <end position="53"/>
    </location>
</feature>
<feature type="compositionally biased region" description="Basic residues" evidence="13">
    <location>
        <begin position="1"/>
        <end position="12"/>
    </location>
</feature>
<evidence type="ECO:0000256" key="6">
    <source>
        <dbReference type="ARBA" id="ARBA00022776"/>
    </source>
</evidence>
<evidence type="ECO:0000256" key="2">
    <source>
        <dbReference type="ARBA" id="ARBA00004286"/>
    </source>
</evidence>
<evidence type="ECO:0000259" key="14">
    <source>
        <dbReference type="Pfam" id="PF07814"/>
    </source>
</evidence>
<dbReference type="GO" id="GO:0006281">
    <property type="term" value="P:DNA repair"/>
    <property type="evidence" value="ECO:0007669"/>
    <property type="project" value="UniProtKB-ARBA"/>
</dbReference>
<organism evidence="15 16">
    <name type="scientific">Ziziphus jujuba</name>
    <name type="common">Chinese jujube</name>
    <name type="synonym">Ziziphus sativa</name>
    <dbReference type="NCBI Taxonomy" id="326968"/>
    <lineage>
        <taxon>Eukaryota</taxon>
        <taxon>Viridiplantae</taxon>
        <taxon>Streptophyta</taxon>
        <taxon>Embryophyta</taxon>
        <taxon>Tracheophyta</taxon>
        <taxon>Spermatophyta</taxon>
        <taxon>Magnoliopsida</taxon>
        <taxon>eudicotyledons</taxon>
        <taxon>Gunneridae</taxon>
        <taxon>Pentapetalae</taxon>
        <taxon>rosids</taxon>
        <taxon>fabids</taxon>
        <taxon>Rosales</taxon>
        <taxon>Rhamnaceae</taxon>
        <taxon>Paliureae</taxon>
        <taxon>Ziziphus</taxon>
    </lineage>
</organism>
<dbReference type="GO" id="GO:0009793">
    <property type="term" value="P:embryo development ending in seed dormancy"/>
    <property type="evidence" value="ECO:0007669"/>
    <property type="project" value="UniProtKB-ARBA"/>
</dbReference>
<accession>A0A6P4A8W2</accession>
<protein>
    <submittedName>
        <fullName evidence="16">Wings apart-like protein 1</fullName>
    </submittedName>
</protein>
<dbReference type="Proteomes" id="UP001652623">
    <property type="component" value="Chromosome 1"/>
</dbReference>
<dbReference type="FunFam" id="1.25.10.10:FF:000519">
    <property type="entry name" value="WAPL (Wings apart-like protein regulation of heterochromatin) protein"/>
    <property type="match status" value="1"/>
</dbReference>
<evidence type="ECO:0000256" key="4">
    <source>
        <dbReference type="ARBA" id="ARBA00022454"/>
    </source>
</evidence>
<dbReference type="GO" id="GO:0000070">
    <property type="term" value="P:mitotic sister chromatid segregation"/>
    <property type="evidence" value="ECO:0007669"/>
    <property type="project" value="UniProtKB-ARBA"/>
</dbReference>
<evidence type="ECO:0000256" key="7">
    <source>
        <dbReference type="ARBA" id="ARBA00022829"/>
    </source>
</evidence>
<evidence type="ECO:0000256" key="9">
    <source>
        <dbReference type="ARBA" id="ARBA00023254"/>
    </source>
</evidence>
<dbReference type="Gene3D" id="1.25.10.10">
    <property type="entry name" value="Leucine-rich Repeat Variant"/>
    <property type="match status" value="2"/>
</dbReference>
<keyword evidence="5" id="KW-0132">Cell division</keyword>
<dbReference type="KEGG" id="zju:107424848"/>
<dbReference type="PANTHER" id="PTHR22100:SF13">
    <property type="entry name" value="WINGS APART-LIKE PROTEIN HOMOLOG"/>
    <property type="match status" value="1"/>
</dbReference>
<evidence type="ECO:0000256" key="5">
    <source>
        <dbReference type="ARBA" id="ARBA00022618"/>
    </source>
</evidence>
<evidence type="ECO:0000256" key="8">
    <source>
        <dbReference type="ARBA" id="ARBA00023242"/>
    </source>
</evidence>
<reference evidence="16" key="2">
    <citation type="submission" date="2025-08" db="UniProtKB">
        <authorList>
            <consortium name="RefSeq"/>
        </authorList>
    </citation>
    <scope>IDENTIFICATION</scope>
    <source>
        <tissue evidence="16">Seedling</tissue>
    </source>
</reference>
<dbReference type="RefSeq" id="XP_015890216.3">
    <property type="nucleotide sequence ID" value="XM_016034730.4"/>
</dbReference>
<dbReference type="InterPro" id="IPR011989">
    <property type="entry name" value="ARM-like"/>
</dbReference>
<dbReference type="GO" id="GO:0005634">
    <property type="term" value="C:nucleus"/>
    <property type="evidence" value="ECO:0007669"/>
    <property type="project" value="UniProtKB-SubCell"/>
</dbReference>
<evidence type="ECO:0000256" key="13">
    <source>
        <dbReference type="SAM" id="MobiDB-lite"/>
    </source>
</evidence>
<comment type="subcellular location">
    <subcellularLocation>
        <location evidence="2">Chromosome</location>
    </subcellularLocation>
    <subcellularLocation>
        <location evidence="1">Nucleus</location>
    </subcellularLocation>
</comment>
<feature type="compositionally biased region" description="Low complexity" evidence="13">
    <location>
        <begin position="34"/>
        <end position="52"/>
    </location>
</feature>
<dbReference type="Pfam" id="PF07814">
    <property type="entry name" value="WAPL"/>
    <property type="match status" value="1"/>
</dbReference>
<evidence type="ECO:0000313" key="15">
    <source>
        <dbReference type="Proteomes" id="UP001652623"/>
    </source>
</evidence>
<dbReference type="GO" id="GO:0045132">
    <property type="term" value="P:meiotic chromosome segregation"/>
    <property type="evidence" value="ECO:0007669"/>
    <property type="project" value="UniProtKB-ARBA"/>
</dbReference>
<name>A0A6P4A8W2_ZIZJJ</name>
<keyword evidence="10" id="KW-0131">Cell cycle</keyword>
<keyword evidence="7" id="KW-0159">Chromosome partition</keyword>
<evidence type="ECO:0000256" key="11">
    <source>
        <dbReference type="ARBA" id="ARBA00059421"/>
    </source>
</evidence>
<dbReference type="InterPro" id="IPR022771">
    <property type="entry name" value="WAPL_C"/>
</dbReference>
<keyword evidence="4" id="KW-0158">Chromosome</keyword>
<dbReference type="AlphaFoldDB" id="A0A6P4A8W2"/>
<dbReference type="GO" id="GO:0051301">
    <property type="term" value="P:cell division"/>
    <property type="evidence" value="ECO:0007669"/>
    <property type="project" value="UniProtKB-KW"/>
</dbReference>
<keyword evidence="6" id="KW-0498">Mitosis</keyword>
<comment type="function">
    <text evidence="11">Regulator of sister chromatid cohesion in meiosis which negatively regulates cohesin association with chromatin, acting as an antagonist of CTF7. Cohesion ensures that chromosome partitioning is accurate in both meiotic and mitotic cells and plays an important role in DNA repair. Essential for the prophase removal of cohesin during meiosis thus determining the timely release of meiotic cohesion. Important for proper spindle attachment and assembly during meiosis. Helps to prevent abnormal centromere association during prophase I in meiocytes. Required for early embryonic patterning. Also involved in chromosome segregation during mitosis.</text>
</comment>
<dbReference type="GeneID" id="107424848"/>
<dbReference type="PANTHER" id="PTHR22100">
    <property type="entry name" value="WINGS APART-LIKE PROTEIN HOMOLOG"/>
    <property type="match status" value="1"/>
</dbReference>
<reference evidence="15" key="1">
    <citation type="submission" date="2025-05" db="UniProtKB">
        <authorList>
            <consortium name="RefSeq"/>
        </authorList>
    </citation>
    <scope>NUCLEOTIDE SEQUENCE [LARGE SCALE GENOMIC DNA]</scope>
</reference>
<sequence>MIVRTYGRRNRGLPRTYSDTLNDAVHEEDSFRDSFSSQEGGSQQEGLYSSLGFSSQDSTSQWASFESDPYGLDSLSQGSLPKRVSFDDSLNGNGGGGVVRKSKKARIGKRELEAPRNHKPSIQPTSTLMEAQEFGEMMEHVDEVNFALDGLRRNQPVRIRRASLLSLLSICGTAHQRRLLGSQGMAKTIIDAILGLSFDDSPCNLAAAALFYVLTNDGRDDHLLESPNCIRFLIRLLKPNASTASEDKLPKIASKLLALRPGADAMQKTTKKLDSTSAAIFSKVNEILVSCKEIKPTCGDDSVTVKPELCPKWIALLTMEKACLSTISLEETSGTVRKTGGNFKEKLRELGGLDAVFEVALNCHSDMEGCMESVSPFTRDTKVDKDMQSLTLLLKCLKIMENATFLSKDNQSHLLEMKGNKDRIGTPLSFTELVLSAIKILSALYLVKNSSDASNNENSCNLSDGTGTASEVAWALGADCKGESKENSSINSFKRHCTSKKFSAEKCSSMRQNHQLVSNDELEYSISETTSTSIADAFSLRTRLDSSTSDSCSGTPRSLLSGFHEINNGSRNNADLGQRCYVTEDVKLELLQDTQDPFAFDEDEFELSKWDVLSGKQKKYRTQKVGFTYRELEDGSQSQMIMSQQESSNGEDHNLHEASCSIAVNEEGSSLLSDCLLTAVKVLMNLTNDNPVGCRQIAAYGGLETMSSLIAGHFPSFSTSSFSFSEIKENNSHSKLDHQNDRSLTDQELDFLVAILGLLVNLVEKDGQNRSRLAALSVQLPNSEGFEDESCKDVIPLLCSIFLANQGAGEEGEEGKAVPWNDEAAMLQEEKEAEKMIVEAYAALLLAFLSTESKSIRATIADCLPDRKLAVLVPVLERFVAFHLTLNMISPETHKAVSEVIESCRIP</sequence>
<dbReference type="GO" id="GO:0007064">
    <property type="term" value="P:mitotic sister chromatid cohesion"/>
    <property type="evidence" value="ECO:0007669"/>
    <property type="project" value="UniProtKB-ARBA"/>
</dbReference>
<proteinExistence type="inferred from homology"/>
<dbReference type="InterPro" id="IPR039874">
    <property type="entry name" value="WAPL"/>
</dbReference>
<keyword evidence="9" id="KW-0469">Meiosis</keyword>
<dbReference type="GO" id="GO:0010789">
    <property type="term" value="P:meiotic sister chromatid cohesion involved in meiosis I"/>
    <property type="evidence" value="ECO:0007669"/>
    <property type="project" value="UniProtKB-ARBA"/>
</dbReference>
<evidence type="ECO:0000256" key="12">
    <source>
        <dbReference type="ARBA" id="ARBA00062327"/>
    </source>
</evidence>
<dbReference type="FunFam" id="1.25.10.10:FF:000417">
    <property type="entry name" value="Wings apart-like protein-like isoform A"/>
    <property type="match status" value="1"/>
</dbReference>
<evidence type="ECO:0000256" key="10">
    <source>
        <dbReference type="ARBA" id="ARBA00023306"/>
    </source>
</evidence>
<keyword evidence="8" id="KW-0539">Nucleus</keyword>
<feature type="region of interest" description="Disordered" evidence="13">
    <location>
        <begin position="86"/>
        <end position="123"/>
    </location>
</feature>
<dbReference type="FunCoup" id="A0A6P4A8W2">
    <property type="interactions" value="2105"/>
</dbReference>
<comment type="similarity">
    <text evidence="3">Belongs to the WAPL family.</text>
</comment>